<evidence type="ECO:0000256" key="2">
    <source>
        <dbReference type="SAM" id="MobiDB-lite"/>
    </source>
</evidence>
<organism evidence="6 7">
    <name type="scientific">Serratia sp. (strain ATCC 39006)</name>
    <name type="common">Prodigiosinella confusarubida</name>
    <dbReference type="NCBI Taxonomy" id="104623"/>
    <lineage>
        <taxon>Bacteria</taxon>
        <taxon>Pseudomonadati</taxon>
        <taxon>Pseudomonadota</taxon>
        <taxon>Gammaproteobacteria</taxon>
        <taxon>Enterobacterales</taxon>
        <taxon>Pectobacteriaceae</taxon>
        <taxon>Prodigiosinella</taxon>
    </lineage>
</organism>
<evidence type="ECO:0000313" key="5">
    <source>
        <dbReference type="EMBL" id="AUH00998.1"/>
    </source>
</evidence>
<feature type="compositionally biased region" description="Basic residues" evidence="2">
    <location>
        <begin position="137"/>
        <end position="151"/>
    </location>
</feature>
<dbReference type="EMBL" id="CP025085">
    <property type="protein sequence ID" value="AUH00998.1"/>
    <property type="molecule type" value="Genomic_DNA"/>
</dbReference>
<reference evidence="6" key="4">
    <citation type="submission" date="2017-11" db="EMBL/GenBank/DDBJ databases">
        <title>Complete genome sequence of Serratia sp. ATCC 39006.</title>
        <authorList>
            <person name="Hampton H.G."/>
            <person name="Jackson S.A."/>
            <person name="Jauregui R."/>
            <person name="Poulter G.T.M."/>
            <person name="Salmond G.P.C."/>
            <person name="Fineran P.C."/>
        </authorList>
    </citation>
    <scope>NUCLEOTIDE SEQUENCE</scope>
    <source>
        <strain evidence="6">ATCC 39006</strain>
    </source>
</reference>
<keyword evidence="3" id="KW-1133">Transmembrane helix</keyword>
<dbReference type="KEGG" id="serq:CWC46_14960"/>
<evidence type="ECO:0000256" key="3">
    <source>
        <dbReference type="SAM" id="Phobius"/>
    </source>
</evidence>
<dbReference type="PANTHER" id="PTHR37813:SF1">
    <property type="entry name" value="FELS-2 PROPHAGE PROTEIN"/>
    <property type="match status" value="1"/>
</dbReference>
<reference evidence="5 8" key="3">
    <citation type="submission" date="2017-11" db="EMBL/GenBank/DDBJ databases">
        <title>Complete genome sequence of Serratia sp. ATCC 39006 LacA.</title>
        <authorList>
            <person name="Hampton H.G."/>
            <person name="Jackson S.A."/>
            <person name="Jauregui R."/>
            <person name="Poulter G.T.M."/>
            <person name="Salmond G.P.C."/>
            <person name="Fineran P.C."/>
        </authorList>
    </citation>
    <scope>NUCLEOTIDE SEQUENCE [LARGE SCALE GENOMIC DNA]</scope>
    <source>
        <strain evidence="5 8">ATCC 39006</strain>
    </source>
</reference>
<dbReference type="Proteomes" id="UP000017700">
    <property type="component" value="Chromosome"/>
</dbReference>
<feature type="compositionally biased region" description="Polar residues" evidence="2">
    <location>
        <begin position="676"/>
        <end position="695"/>
    </location>
</feature>
<sequence>MDNPMNSSPQLRAFALATTQASYRLYDAEQGIKSVNDSLDTIQANFRKLTELADLVSQGSTHVIDLINDGKKLAKTASSLKDRVKALKAPFIPTVAQRKTQNTATNSTEPLKNVNNSESSNKNRSIEQKNRPQKVNAKSKPRRNKKQKLKTGNRPQGNIARHPQTQPENTTGSTPHMEKNSVGKGQKLIARVRKGAGTAKVFAQKSAALAQAFGEKSAEFLKPGYDFSQKNAELQASLGLNSNSTDASRLKDQARHIADTTPLSPAEATDAQLTIKKLGGNKDTILAAAPTTVAMSQTNGGSIEDNAAMLLKTRDAFGLASSALPHLGDVITTTLQQSETTFDGFKTAIDTVAPVAKSAGMSVEETSVMLGALAHAGITGSEAGNGSLAVLESLKNPTEVAQQALGQLGVTTVDASGQAKSLFAVLDELHSSFKRQNIDASQRDQYMNTLFGPQGATSANALMTQSQNGTVSQLTDNISNADGSVNTALSVRQNSLSGDISALQSSWEGLRTDIFTQQDGAIRDLTQSATHYLSLLDQWIQKNPAVASTIGNILAAAETFASVVATIGSVAQTVISAIDGIMSAGKLIGPLFITVFRLVGSLLSLLMTPVGLIALGVAAVVGGGYALWKFFSGNDDAKKKLNEAQDRMSSNSENPLLAESANKYLSEHNKAKETLNLPQSNPITDAQSAVSSGNVSADAGNTLGNATENRNYTALAPVNNRSYTDSSVINNNVQVTVPEGSYREQIKQYIDDALNKQAQEHQNRQLNYMTADALN</sequence>
<evidence type="ECO:0000256" key="1">
    <source>
        <dbReference type="ARBA" id="ARBA00022612"/>
    </source>
</evidence>
<feature type="region of interest" description="Disordered" evidence="2">
    <location>
        <begin position="674"/>
        <end position="708"/>
    </location>
</feature>
<evidence type="ECO:0000313" key="7">
    <source>
        <dbReference type="Proteomes" id="UP000017700"/>
    </source>
</evidence>
<evidence type="ECO:0000259" key="4">
    <source>
        <dbReference type="Pfam" id="PF10145"/>
    </source>
</evidence>
<evidence type="ECO:0000313" key="6">
    <source>
        <dbReference type="EMBL" id="AUH05319.1"/>
    </source>
</evidence>
<feature type="domain" description="Phage tail tape measure protein" evidence="4">
    <location>
        <begin position="252"/>
        <end position="452"/>
    </location>
</feature>
<accession>A0A2I5TL78</accession>
<keyword evidence="1" id="KW-1188">Viral release from host cell</keyword>
<feature type="region of interest" description="Disordered" evidence="2">
    <location>
        <begin position="97"/>
        <end position="183"/>
    </location>
</feature>
<feature type="compositionally biased region" description="Polar residues" evidence="2">
    <location>
        <begin position="97"/>
        <end position="110"/>
    </location>
</feature>
<dbReference type="Proteomes" id="UP000233778">
    <property type="component" value="Chromosome"/>
</dbReference>
<evidence type="ECO:0000313" key="8">
    <source>
        <dbReference type="Proteomes" id="UP000233778"/>
    </source>
</evidence>
<keyword evidence="7" id="KW-1185">Reference proteome</keyword>
<dbReference type="STRING" id="104623.Ser39006_02487"/>
<reference evidence="6" key="2">
    <citation type="submission" date="2013-09" db="EMBL/GenBank/DDBJ databases">
        <authorList>
            <person name="Wang G."/>
            <person name="Yang Y."/>
            <person name="Su Y."/>
        </authorList>
    </citation>
    <scope>NUCLEOTIDE SEQUENCE</scope>
    <source>
        <strain evidence="6">ATCC 39006</strain>
    </source>
</reference>
<feature type="transmembrane region" description="Helical" evidence="3">
    <location>
        <begin position="553"/>
        <end position="575"/>
    </location>
</feature>
<protein>
    <submittedName>
        <fullName evidence="6">Phage tail tape measure protein</fullName>
    </submittedName>
</protein>
<feature type="compositionally biased region" description="Low complexity" evidence="2">
    <location>
        <begin position="113"/>
        <end position="123"/>
    </location>
</feature>
<keyword evidence="3" id="KW-0812">Transmembrane</keyword>
<reference evidence="6 7" key="1">
    <citation type="journal article" date="2013" name="Genome Announc.">
        <title>Draft genome sequence of Serratia sp. strain ATCC 39006, a model bacterium for analysis of the biosynthesis and regulation of prodigiosin, a carbapenem, and gas vesicles.</title>
        <authorList>
            <person name="Fineran P.C."/>
            <person name="Iglesias Cans M.C."/>
            <person name="Ramsay J.P."/>
            <person name="Wilf N.M."/>
            <person name="Cossyleon D."/>
            <person name="McNeil M.B."/>
            <person name="Williamson N.R."/>
            <person name="Monson R.E."/>
            <person name="Becher S.A."/>
            <person name="Stanton J.A."/>
            <person name="Brugger K."/>
            <person name="Brown S.D."/>
            <person name="Salmond G.P."/>
        </authorList>
    </citation>
    <scope>NUCLEOTIDE SEQUENCE [LARGE SCALE GENOMIC DNA]</scope>
    <source>
        <strain evidence="6">ATCC 39006</strain>
        <strain evidence="7">ATCC 39006 / SC 11482</strain>
    </source>
</reference>
<feature type="transmembrane region" description="Helical" evidence="3">
    <location>
        <begin position="612"/>
        <end position="631"/>
    </location>
</feature>
<dbReference type="PANTHER" id="PTHR37813">
    <property type="entry name" value="FELS-2 PROPHAGE PROTEIN"/>
    <property type="match status" value="1"/>
</dbReference>
<name>A0A2I5TL78_SERS3</name>
<feature type="compositionally biased region" description="Polar residues" evidence="2">
    <location>
        <begin position="163"/>
        <end position="174"/>
    </location>
</feature>
<dbReference type="EMBL" id="CP025084">
    <property type="protein sequence ID" value="AUH05319.1"/>
    <property type="molecule type" value="Genomic_DNA"/>
</dbReference>
<dbReference type="InterPro" id="IPR010090">
    <property type="entry name" value="Phage_tape_meas"/>
</dbReference>
<dbReference type="KEGG" id="sera:Ser39006_014965"/>
<dbReference type="Pfam" id="PF10145">
    <property type="entry name" value="PhageMin_Tail"/>
    <property type="match status" value="1"/>
</dbReference>
<proteinExistence type="predicted"/>
<gene>
    <name evidence="5" type="ORF">CWC46_14960</name>
    <name evidence="6" type="ORF">Ser39006_014965</name>
</gene>
<dbReference type="AlphaFoldDB" id="A0A2I5TL78"/>
<keyword evidence="3" id="KW-0472">Membrane</keyword>
<dbReference type="NCBIfam" id="TIGR01760">
    <property type="entry name" value="tape_meas_TP901"/>
    <property type="match status" value="1"/>
</dbReference>